<proteinExistence type="predicted"/>
<comment type="caution">
    <text evidence="1">The sequence shown here is derived from an EMBL/GenBank/DDBJ whole genome shotgun (WGS) entry which is preliminary data.</text>
</comment>
<evidence type="ECO:0000313" key="1">
    <source>
        <dbReference type="EMBL" id="MEO3693781.1"/>
    </source>
</evidence>
<sequence>MPRKHLGLTLIELLLFITVVGIALAAMMSVFTQATQASSDPMIRRQQLAIAESLLREVQLMPFTYCDPDDANAASAISSGGCASLAEGSGPEAGESRYGPTAYFDNVNDYAGFAMSGIRDMANQAVAGLAGYSASVAVAATALDTVGATDALKITVTVTAPDTSTLSLQGWRTRYAPNAID</sequence>
<organism evidence="1 2">
    <name type="scientific">Roseateles paludis</name>
    <dbReference type="NCBI Taxonomy" id="3145238"/>
    <lineage>
        <taxon>Bacteria</taxon>
        <taxon>Pseudomonadati</taxon>
        <taxon>Pseudomonadota</taxon>
        <taxon>Betaproteobacteria</taxon>
        <taxon>Burkholderiales</taxon>
        <taxon>Sphaerotilaceae</taxon>
        <taxon>Roseateles</taxon>
    </lineage>
</organism>
<keyword evidence="2" id="KW-1185">Reference proteome</keyword>
<protein>
    <submittedName>
        <fullName evidence="1">Type II secretion system protein</fullName>
    </submittedName>
</protein>
<gene>
    <name evidence="1" type="ORF">ABDJ85_20085</name>
</gene>
<accession>A0ABV0G7R2</accession>
<dbReference type="Proteomes" id="UP001495147">
    <property type="component" value="Unassembled WGS sequence"/>
</dbReference>
<dbReference type="RefSeq" id="WP_347706593.1">
    <property type="nucleotide sequence ID" value="NZ_JBDPZD010000012.1"/>
</dbReference>
<dbReference type="EMBL" id="JBDPZD010000012">
    <property type="protein sequence ID" value="MEO3693781.1"/>
    <property type="molecule type" value="Genomic_DNA"/>
</dbReference>
<reference evidence="1 2" key="1">
    <citation type="submission" date="2024-05" db="EMBL/GenBank/DDBJ databases">
        <title>Roseateles sp. DJS-2-20 16S ribosomal RNA gene Genome sequencing and assembly.</title>
        <authorList>
            <person name="Woo H."/>
        </authorList>
    </citation>
    <scope>NUCLEOTIDE SEQUENCE [LARGE SCALE GENOMIC DNA]</scope>
    <source>
        <strain evidence="1 2">DJS-2-20</strain>
    </source>
</reference>
<evidence type="ECO:0000313" key="2">
    <source>
        <dbReference type="Proteomes" id="UP001495147"/>
    </source>
</evidence>
<name>A0ABV0G7R2_9BURK</name>